<keyword evidence="5 9" id="KW-0653">Protein transport</keyword>
<dbReference type="RefSeq" id="WP_076449743.1">
    <property type="nucleotide sequence ID" value="NZ_FTOJ01000001.1"/>
</dbReference>
<dbReference type="Proteomes" id="UP000238314">
    <property type="component" value="Unassembled WGS sequence"/>
</dbReference>
<feature type="compositionally biased region" description="Basic and acidic residues" evidence="10">
    <location>
        <begin position="50"/>
        <end position="61"/>
    </location>
</feature>
<dbReference type="HAMAP" id="MF_00236">
    <property type="entry name" value="TatA_E"/>
    <property type="match status" value="1"/>
</dbReference>
<feature type="transmembrane region" description="Helical" evidence="9">
    <location>
        <begin position="6"/>
        <end position="25"/>
    </location>
</feature>
<evidence type="ECO:0000256" key="8">
    <source>
        <dbReference type="ARBA" id="ARBA00023136"/>
    </source>
</evidence>
<evidence type="ECO:0000256" key="4">
    <source>
        <dbReference type="ARBA" id="ARBA00022692"/>
    </source>
</evidence>
<evidence type="ECO:0000313" key="11">
    <source>
        <dbReference type="EMBL" id="PQA96178.1"/>
    </source>
</evidence>
<evidence type="ECO:0000256" key="10">
    <source>
        <dbReference type="SAM" id="MobiDB-lite"/>
    </source>
</evidence>
<evidence type="ECO:0000313" key="14">
    <source>
        <dbReference type="Proteomes" id="UP000238314"/>
    </source>
</evidence>
<dbReference type="EMBL" id="MUGO01000003">
    <property type="protein sequence ID" value="PQA96178.1"/>
    <property type="molecule type" value="Genomic_DNA"/>
</dbReference>
<keyword evidence="4 9" id="KW-0812">Transmembrane</keyword>
<sequence length="72" mass="7999">MNTLTILQLSWPHILIVAVILLLLFGGKKIPELMRGFGSGIKEFKDAVKEEDKTTEVKKENPTTNSSNTTVN</sequence>
<evidence type="ECO:0000256" key="5">
    <source>
        <dbReference type="ARBA" id="ARBA00022927"/>
    </source>
</evidence>
<dbReference type="Proteomes" id="UP000186246">
    <property type="component" value="Unassembled WGS sequence"/>
</dbReference>
<protein>
    <recommendedName>
        <fullName evidence="9">Sec-independent protein translocase protein TatA</fullName>
    </recommendedName>
</protein>
<dbReference type="PANTHER" id="PTHR42982">
    <property type="entry name" value="SEC-INDEPENDENT PROTEIN TRANSLOCASE PROTEIN TATA"/>
    <property type="match status" value="1"/>
</dbReference>
<keyword evidence="2 9" id="KW-0813">Transport</keyword>
<evidence type="ECO:0000313" key="12">
    <source>
        <dbReference type="EMBL" id="SIS62685.1"/>
    </source>
</evidence>
<evidence type="ECO:0000256" key="7">
    <source>
        <dbReference type="ARBA" id="ARBA00023010"/>
    </source>
</evidence>
<dbReference type="GO" id="GO:0043953">
    <property type="term" value="P:protein transport by the Tat complex"/>
    <property type="evidence" value="ECO:0007669"/>
    <property type="project" value="UniProtKB-UniRule"/>
</dbReference>
<feature type="region of interest" description="Disordered" evidence="10">
    <location>
        <begin position="50"/>
        <end position="72"/>
    </location>
</feature>
<dbReference type="InterPro" id="IPR006312">
    <property type="entry name" value="TatA/E"/>
</dbReference>
<keyword evidence="8 9" id="KW-0472">Membrane</keyword>
<evidence type="ECO:0000313" key="13">
    <source>
        <dbReference type="Proteomes" id="UP000186246"/>
    </source>
</evidence>
<dbReference type="GO" id="GO:0033281">
    <property type="term" value="C:TAT protein transport complex"/>
    <property type="evidence" value="ECO:0007669"/>
    <property type="project" value="UniProtKB-UniRule"/>
</dbReference>
<evidence type="ECO:0000256" key="9">
    <source>
        <dbReference type="HAMAP-Rule" id="MF_00236"/>
    </source>
</evidence>
<reference evidence="11 14" key="1">
    <citation type="submission" date="2016-11" db="EMBL/GenBank/DDBJ databases">
        <title>Whole genomes of Flavobacteriaceae.</title>
        <authorList>
            <person name="Stine C."/>
            <person name="Li C."/>
            <person name="Tadesse D."/>
        </authorList>
    </citation>
    <scope>NUCLEOTIDE SEQUENCE [LARGE SCALE GENOMIC DNA]</scope>
    <source>
        <strain evidence="11 14">DSM 21068</strain>
    </source>
</reference>
<comment type="subcellular location">
    <subcellularLocation>
        <location evidence="1 9">Cell membrane</location>
        <topology evidence="1 9">Single-pass membrane protein</topology>
    </subcellularLocation>
</comment>
<dbReference type="EMBL" id="FTOJ01000001">
    <property type="protein sequence ID" value="SIS62685.1"/>
    <property type="molecule type" value="Genomic_DNA"/>
</dbReference>
<dbReference type="GO" id="GO:0008320">
    <property type="term" value="F:protein transmembrane transporter activity"/>
    <property type="evidence" value="ECO:0007669"/>
    <property type="project" value="UniProtKB-UniRule"/>
</dbReference>
<gene>
    <name evidence="9" type="primary">tatA</name>
    <name evidence="11" type="ORF">B0A70_03390</name>
    <name evidence="12" type="ORF">SAMN05421796_101675</name>
</gene>
<dbReference type="Pfam" id="PF02416">
    <property type="entry name" value="TatA_B_E"/>
    <property type="match status" value="1"/>
</dbReference>
<comment type="function">
    <text evidence="9">Part of the twin-arginine translocation (Tat) system that transports large folded proteins containing a characteristic twin-arginine motif in their signal peptide across membranes. TatA could form the protein-conducting channel of the Tat system.</text>
</comment>
<evidence type="ECO:0000256" key="6">
    <source>
        <dbReference type="ARBA" id="ARBA00022989"/>
    </source>
</evidence>
<dbReference type="STRING" id="551459.SAMN05421796_101675"/>
<evidence type="ECO:0000256" key="3">
    <source>
        <dbReference type="ARBA" id="ARBA00022475"/>
    </source>
</evidence>
<dbReference type="AlphaFoldDB" id="A0A1N7KM51"/>
<comment type="subunit">
    <text evidence="9">Forms a complex with TatC.</text>
</comment>
<evidence type="ECO:0000256" key="2">
    <source>
        <dbReference type="ARBA" id="ARBA00022448"/>
    </source>
</evidence>
<dbReference type="NCBIfam" id="TIGR01411">
    <property type="entry name" value="tatAE"/>
    <property type="match status" value="1"/>
</dbReference>
<organism evidence="12 13">
    <name type="scientific">Chryseobacterium piscicola</name>
    <dbReference type="NCBI Taxonomy" id="551459"/>
    <lineage>
        <taxon>Bacteria</taxon>
        <taxon>Pseudomonadati</taxon>
        <taxon>Bacteroidota</taxon>
        <taxon>Flavobacteriia</taxon>
        <taxon>Flavobacteriales</taxon>
        <taxon>Weeksellaceae</taxon>
        <taxon>Chryseobacterium group</taxon>
        <taxon>Chryseobacterium</taxon>
    </lineage>
</organism>
<evidence type="ECO:0000256" key="1">
    <source>
        <dbReference type="ARBA" id="ARBA00004162"/>
    </source>
</evidence>
<dbReference type="Gene3D" id="1.20.5.3310">
    <property type="match status" value="1"/>
</dbReference>
<reference evidence="13" key="2">
    <citation type="submission" date="2017-01" db="EMBL/GenBank/DDBJ databases">
        <authorList>
            <person name="Varghese N."/>
            <person name="Submissions S."/>
        </authorList>
    </citation>
    <scope>NUCLEOTIDE SEQUENCE [LARGE SCALE GENOMIC DNA]</scope>
    <source>
        <strain evidence="13">DSM 21068</strain>
    </source>
</reference>
<keyword evidence="7 9" id="KW-0811">Translocation</keyword>
<comment type="similarity">
    <text evidence="9">Belongs to the TatA/E family.</text>
</comment>
<keyword evidence="3 9" id="KW-1003">Cell membrane</keyword>
<feature type="compositionally biased region" description="Low complexity" evidence="10">
    <location>
        <begin position="62"/>
        <end position="72"/>
    </location>
</feature>
<keyword evidence="6 9" id="KW-1133">Transmembrane helix</keyword>
<dbReference type="InterPro" id="IPR003369">
    <property type="entry name" value="TatA/B/E"/>
</dbReference>
<proteinExistence type="inferred from homology"/>
<accession>A0A1N7KM51</accession>
<dbReference type="PANTHER" id="PTHR42982:SF1">
    <property type="entry name" value="SEC-INDEPENDENT PROTEIN TRANSLOCASE PROTEIN TATA"/>
    <property type="match status" value="1"/>
</dbReference>
<reference evidence="12" key="3">
    <citation type="submission" date="2017-01" db="EMBL/GenBank/DDBJ databases">
        <authorList>
            <person name="Mah S.A."/>
            <person name="Swanson W.J."/>
            <person name="Moy G.W."/>
            <person name="Vacquier V.D."/>
        </authorList>
    </citation>
    <scope>NUCLEOTIDE SEQUENCE [LARGE SCALE GENOMIC DNA]</scope>
    <source>
        <strain evidence="12">DSM 21068</strain>
    </source>
</reference>
<keyword evidence="14" id="KW-1185">Reference proteome</keyword>
<name>A0A1N7KM51_9FLAO</name>